<dbReference type="STRING" id="1121290.CLAOCE_10360"/>
<dbReference type="InterPro" id="IPR038763">
    <property type="entry name" value="DHH_sf"/>
</dbReference>
<dbReference type="GO" id="GO:0006281">
    <property type="term" value="P:DNA repair"/>
    <property type="evidence" value="ECO:0007669"/>
    <property type="project" value="InterPro"/>
</dbReference>
<proteinExistence type="inferred from homology"/>
<organism evidence="9 10">
    <name type="scientific">Clostridium acetireducens DSM 10703</name>
    <dbReference type="NCBI Taxonomy" id="1121290"/>
    <lineage>
        <taxon>Bacteria</taxon>
        <taxon>Bacillati</taxon>
        <taxon>Bacillota</taxon>
        <taxon>Clostridia</taxon>
        <taxon>Eubacteriales</taxon>
        <taxon>Clostridiaceae</taxon>
        <taxon>Clostridium</taxon>
    </lineage>
</organism>
<dbReference type="GO" id="GO:0008409">
    <property type="term" value="F:5'-3' exonuclease activity"/>
    <property type="evidence" value="ECO:0007669"/>
    <property type="project" value="InterPro"/>
</dbReference>
<keyword evidence="4 9" id="KW-0378">Hydrolase</keyword>
<dbReference type="OrthoDB" id="9809852at2"/>
<keyword evidence="10" id="KW-1185">Reference proteome</keyword>
<reference evidence="9 10" key="1">
    <citation type="submission" date="2016-06" db="EMBL/GenBank/DDBJ databases">
        <title>Genome sequence of Clostridium acetireducens DSM 10703.</title>
        <authorList>
            <person name="Poehlein A."/>
            <person name="Fluechter S."/>
            <person name="Duerre P."/>
            <person name="Daniel R."/>
        </authorList>
    </citation>
    <scope>NUCLEOTIDE SEQUENCE [LARGE SCALE GENOMIC DNA]</scope>
    <source>
        <strain evidence="9 10">DSM 10703</strain>
    </source>
</reference>
<dbReference type="PATRIC" id="fig|1121290.3.peg.1037"/>
<name>A0A1E8EZG0_9CLOT</name>
<dbReference type="AlphaFoldDB" id="A0A1E8EZG0"/>
<evidence type="ECO:0000256" key="2">
    <source>
        <dbReference type="ARBA" id="ARBA00019841"/>
    </source>
</evidence>
<evidence type="ECO:0000256" key="5">
    <source>
        <dbReference type="ARBA" id="ARBA00022839"/>
    </source>
</evidence>
<dbReference type="InterPro" id="IPR041122">
    <property type="entry name" value="RecJ_OB"/>
</dbReference>
<feature type="domain" description="DHHA1" evidence="7">
    <location>
        <begin position="357"/>
        <end position="447"/>
    </location>
</feature>
<dbReference type="Gene3D" id="3.90.1640.30">
    <property type="match status" value="1"/>
</dbReference>
<protein>
    <recommendedName>
        <fullName evidence="2">Single-stranded-DNA-specific exonuclease RecJ</fullName>
    </recommendedName>
</protein>
<dbReference type="InterPro" id="IPR004610">
    <property type="entry name" value="RecJ"/>
</dbReference>
<comment type="similarity">
    <text evidence="1">Belongs to the RecJ family.</text>
</comment>
<dbReference type="NCBIfam" id="TIGR00644">
    <property type="entry name" value="recJ"/>
    <property type="match status" value="1"/>
</dbReference>
<evidence type="ECO:0000313" key="9">
    <source>
        <dbReference type="EMBL" id="OFI06536.1"/>
    </source>
</evidence>
<dbReference type="Gene3D" id="3.10.310.30">
    <property type="match status" value="1"/>
</dbReference>
<dbReference type="GO" id="GO:0006310">
    <property type="term" value="P:DNA recombination"/>
    <property type="evidence" value="ECO:0007669"/>
    <property type="project" value="InterPro"/>
</dbReference>
<feature type="domain" description="RecJ OB" evidence="8">
    <location>
        <begin position="462"/>
        <end position="584"/>
    </location>
</feature>
<dbReference type="Pfam" id="PF02272">
    <property type="entry name" value="DHHA1"/>
    <property type="match status" value="1"/>
</dbReference>
<evidence type="ECO:0000256" key="1">
    <source>
        <dbReference type="ARBA" id="ARBA00005915"/>
    </source>
</evidence>
<dbReference type="PANTHER" id="PTHR30255">
    <property type="entry name" value="SINGLE-STRANDED-DNA-SPECIFIC EXONUCLEASE RECJ"/>
    <property type="match status" value="1"/>
</dbReference>
<accession>A0A1E8EZG0</accession>
<dbReference type="InterPro" id="IPR001667">
    <property type="entry name" value="DDH_dom"/>
</dbReference>
<dbReference type="SUPFAM" id="SSF64182">
    <property type="entry name" value="DHH phosphoesterases"/>
    <property type="match status" value="1"/>
</dbReference>
<evidence type="ECO:0000256" key="3">
    <source>
        <dbReference type="ARBA" id="ARBA00022722"/>
    </source>
</evidence>
<keyword evidence="5 9" id="KW-0269">Exonuclease</keyword>
<dbReference type="InterPro" id="IPR003156">
    <property type="entry name" value="DHHA1_dom"/>
</dbReference>
<gene>
    <name evidence="9" type="primary">recJ_1</name>
    <name evidence="9" type="ORF">CLOACE_10360</name>
</gene>
<evidence type="ECO:0000259" key="7">
    <source>
        <dbReference type="Pfam" id="PF02272"/>
    </source>
</evidence>
<dbReference type="Pfam" id="PF17768">
    <property type="entry name" value="RecJ_OB"/>
    <property type="match status" value="1"/>
</dbReference>
<evidence type="ECO:0000256" key="4">
    <source>
        <dbReference type="ARBA" id="ARBA00022801"/>
    </source>
</evidence>
<dbReference type="RefSeq" id="WP_101495389.1">
    <property type="nucleotide sequence ID" value="NZ_LZFO01000011.1"/>
</dbReference>
<evidence type="ECO:0000259" key="6">
    <source>
        <dbReference type="Pfam" id="PF01368"/>
    </source>
</evidence>
<comment type="caution">
    <text evidence="9">The sequence shown here is derived from an EMBL/GenBank/DDBJ whole genome shotgun (WGS) entry which is preliminary data.</text>
</comment>
<keyword evidence="3" id="KW-0540">Nuclease</keyword>
<evidence type="ECO:0000313" key="10">
    <source>
        <dbReference type="Proteomes" id="UP000175744"/>
    </source>
</evidence>
<sequence>MKPRWMIRCSKIDIKELAKEAGVSEVIANILVNRGIKEPNEIKKFLRASIEDLYDPFLMKDMDKGTDIIIDAIKEEKHIVIYGDYDCDGVTSTVILYSALKRCGANIKYYIPDRENEGYGICSERVKKLKEEGIEVIITCDNGIASLEEIELAKKLGMTVIVTDHHDLKYFEEDSYHRKYIMPEADAIINPKRRDCKYPFKSLCGAAVAFKFVQALYKKMDIDEKEALEFIEFAGIGTICDIVDLVDENRIIVKNALKMISNTNNLGLKTLIQEVGLENKEIKSYHIGFQIGPCINATGRLDTAALAVELFLTNDKDKALELSKKLCDLNRERQDMTNKNVEEVINIIESSELIYDKVLVIYKEDIHESIAGIVAGKIRDEFNVPTIILTNGKNTVKGSARSIEQYNIFEELTKCKDLLEKFGGHPMAAGLSLKKENIHLLRKTLNKNCILTEKDIIPKIIIDRKVSLEDISFKLIEELEFLEPFGKGNSSPLLAEKDVDIEKIQILGKDKNTLKLFCKIKGDDKKIEALGFGKVKEFEEMMEEEFGNSEKIIDNPKGLKMDFIFYPCINEYRGFVNIQMKIVDFRMS</sequence>
<dbReference type="Proteomes" id="UP000175744">
    <property type="component" value="Unassembled WGS sequence"/>
</dbReference>
<feature type="domain" description="DDH" evidence="6">
    <location>
        <begin position="78"/>
        <end position="223"/>
    </location>
</feature>
<dbReference type="PANTHER" id="PTHR30255:SF2">
    <property type="entry name" value="SINGLE-STRANDED-DNA-SPECIFIC EXONUCLEASE RECJ"/>
    <property type="match status" value="1"/>
</dbReference>
<evidence type="ECO:0000259" key="8">
    <source>
        <dbReference type="Pfam" id="PF17768"/>
    </source>
</evidence>
<dbReference type="InterPro" id="IPR051673">
    <property type="entry name" value="SSDNA_exonuclease_RecJ"/>
</dbReference>
<dbReference type="GO" id="GO:0003676">
    <property type="term" value="F:nucleic acid binding"/>
    <property type="evidence" value="ECO:0007669"/>
    <property type="project" value="InterPro"/>
</dbReference>
<dbReference type="Pfam" id="PF01368">
    <property type="entry name" value="DHH"/>
    <property type="match status" value="1"/>
</dbReference>
<dbReference type="EMBL" id="LZFO01000011">
    <property type="protein sequence ID" value="OFI06536.1"/>
    <property type="molecule type" value="Genomic_DNA"/>
</dbReference>